<dbReference type="EMBL" id="LAZR01034758">
    <property type="protein sequence ID" value="KKL44448.1"/>
    <property type="molecule type" value="Genomic_DNA"/>
</dbReference>
<evidence type="ECO:0000313" key="1">
    <source>
        <dbReference type="EMBL" id="KKL44448.1"/>
    </source>
</evidence>
<protein>
    <submittedName>
        <fullName evidence="1">Uncharacterized protein</fullName>
    </submittedName>
</protein>
<reference evidence="1" key="1">
    <citation type="journal article" date="2015" name="Nature">
        <title>Complex archaea that bridge the gap between prokaryotes and eukaryotes.</title>
        <authorList>
            <person name="Spang A."/>
            <person name="Saw J.H."/>
            <person name="Jorgensen S.L."/>
            <person name="Zaremba-Niedzwiedzka K."/>
            <person name="Martijn J."/>
            <person name="Lind A.E."/>
            <person name="van Eijk R."/>
            <person name="Schleper C."/>
            <person name="Guy L."/>
            <person name="Ettema T.J."/>
        </authorList>
    </citation>
    <scope>NUCLEOTIDE SEQUENCE</scope>
</reference>
<organism evidence="1">
    <name type="scientific">marine sediment metagenome</name>
    <dbReference type="NCBI Taxonomy" id="412755"/>
    <lineage>
        <taxon>unclassified sequences</taxon>
        <taxon>metagenomes</taxon>
        <taxon>ecological metagenomes</taxon>
    </lineage>
</organism>
<gene>
    <name evidence="1" type="ORF">LCGC14_2365610</name>
</gene>
<sequence length="61" mass="6863">MVETIVPPFFPCPVCHKEKPLEVLDLNSEEANNLCMLCERGGICRECSRNCVHPSTKEEGE</sequence>
<name>A0A0F9C586_9ZZZZ</name>
<comment type="caution">
    <text evidence="1">The sequence shown here is derived from an EMBL/GenBank/DDBJ whole genome shotgun (WGS) entry which is preliminary data.</text>
</comment>
<accession>A0A0F9C586</accession>
<dbReference type="AlphaFoldDB" id="A0A0F9C586"/>
<proteinExistence type="predicted"/>